<organism evidence="1 2">
    <name type="scientific">Camellia lanceoleosa</name>
    <dbReference type="NCBI Taxonomy" id="1840588"/>
    <lineage>
        <taxon>Eukaryota</taxon>
        <taxon>Viridiplantae</taxon>
        <taxon>Streptophyta</taxon>
        <taxon>Embryophyta</taxon>
        <taxon>Tracheophyta</taxon>
        <taxon>Spermatophyta</taxon>
        <taxon>Magnoliopsida</taxon>
        <taxon>eudicotyledons</taxon>
        <taxon>Gunneridae</taxon>
        <taxon>Pentapetalae</taxon>
        <taxon>asterids</taxon>
        <taxon>Ericales</taxon>
        <taxon>Theaceae</taxon>
        <taxon>Camellia</taxon>
    </lineage>
</organism>
<sequence>MKPLTWYCRPSTRRLQRHRRSPRTPFLTQNHGDSEPSEGGFGGASLDISHWMYSMGTRAASDAVDFPGAAGVLERGRIADDSGDALMIRATLWLRWCVVGDITLDVFDGVVGVTWRTRTASDVVSFPGVVGVSEREDVVEVVADDAGDTDDQGYALVRIARIFNTYGPRMCIDDGRVVNNFVAQALRKEPLTVYGDGKQTRSFQYVSDLVVQETIDSNAKIEFRPNTEDDPHKRKPDISKAKELLGWEPVVSLRDGLPRMVSDFRQRIFGDEKGSGATGMSSA</sequence>
<protein>
    <submittedName>
        <fullName evidence="1">UDP-glucuronic acid decarboxylase 4</fullName>
    </submittedName>
</protein>
<keyword evidence="2" id="KW-1185">Reference proteome</keyword>
<proteinExistence type="predicted"/>
<comment type="caution">
    <text evidence="1">The sequence shown here is derived from an EMBL/GenBank/DDBJ whole genome shotgun (WGS) entry which is preliminary data.</text>
</comment>
<evidence type="ECO:0000313" key="1">
    <source>
        <dbReference type="EMBL" id="KAI8004084.1"/>
    </source>
</evidence>
<evidence type="ECO:0000313" key="2">
    <source>
        <dbReference type="Proteomes" id="UP001060215"/>
    </source>
</evidence>
<dbReference type="Proteomes" id="UP001060215">
    <property type="component" value="Chromosome 9"/>
</dbReference>
<gene>
    <name evidence="1" type="ORF">LOK49_LG08G03226</name>
</gene>
<reference evidence="1 2" key="1">
    <citation type="journal article" date="2022" name="Plant J.">
        <title>Chromosome-level genome of Camellia lanceoleosa provides a valuable resource for understanding genome evolution and self-incompatibility.</title>
        <authorList>
            <person name="Gong W."/>
            <person name="Xiao S."/>
            <person name="Wang L."/>
            <person name="Liao Z."/>
            <person name="Chang Y."/>
            <person name="Mo W."/>
            <person name="Hu G."/>
            <person name="Li W."/>
            <person name="Zhao G."/>
            <person name="Zhu H."/>
            <person name="Hu X."/>
            <person name="Ji K."/>
            <person name="Xiang X."/>
            <person name="Song Q."/>
            <person name="Yuan D."/>
            <person name="Jin S."/>
            <person name="Zhang L."/>
        </authorList>
    </citation>
    <scope>NUCLEOTIDE SEQUENCE [LARGE SCALE GENOMIC DNA]</scope>
    <source>
        <strain evidence="1">SQ_2022a</strain>
    </source>
</reference>
<dbReference type="EMBL" id="CM045766">
    <property type="protein sequence ID" value="KAI8004084.1"/>
    <property type="molecule type" value="Genomic_DNA"/>
</dbReference>
<accession>A0ACC0GTN7</accession>
<name>A0ACC0GTN7_9ERIC</name>